<feature type="transmembrane region" description="Helical" evidence="27">
    <location>
        <begin position="608"/>
        <end position="627"/>
    </location>
</feature>
<feature type="transmembrane region" description="Helical" evidence="27">
    <location>
        <begin position="530"/>
        <end position="551"/>
    </location>
</feature>
<dbReference type="InterPro" id="IPR032628">
    <property type="entry name" value="AC_N"/>
</dbReference>
<dbReference type="Pfam" id="PF16214">
    <property type="entry name" value="AC_N"/>
    <property type="match status" value="1"/>
</dbReference>
<dbReference type="InterPro" id="IPR001054">
    <property type="entry name" value="A/G_cyclase"/>
</dbReference>
<evidence type="ECO:0000259" key="28">
    <source>
        <dbReference type="PROSITE" id="PS50125"/>
    </source>
</evidence>
<evidence type="ECO:0000256" key="7">
    <source>
        <dbReference type="ARBA" id="ARBA00022490"/>
    </source>
</evidence>
<dbReference type="InterPro" id="IPR009398">
    <property type="entry name" value="Adcy_conserved_dom"/>
</dbReference>
<proteinExistence type="inferred from homology"/>
<comment type="cofactor">
    <cofactor evidence="2">
        <name>Mn(2+)</name>
        <dbReference type="ChEBI" id="CHEBI:29035"/>
    </cofactor>
</comment>
<feature type="binding site" evidence="25">
    <location>
        <position position="274"/>
    </location>
    <ligand>
        <name>Mg(2+)</name>
        <dbReference type="ChEBI" id="CHEBI:18420"/>
        <label>2</label>
        <note>catalytic</note>
    </ligand>
</feature>
<dbReference type="SUPFAM" id="SSF55073">
    <property type="entry name" value="Nucleotide cyclase"/>
    <property type="match status" value="2"/>
</dbReference>
<dbReference type="Pfam" id="PF06327">
    <property type="entry name" value="Adcy_cons_dom"/>
    <property type="match status" value="1"/>
</dbReference>
<evidence type="ECO:0000256" key="26">
    <source>
        <dbReference type="RuleBase" id="RU000405"/>
    </source>
</evidence>
<dbReference type="Ensembl" id="ENSLCAT00010053655.1">
    <property type="protein sequence ID" value="ENSLCAP00010052296.1"/>
    <property type="gene ID" value="ENSLCAG00010024177.1"/>
</dbReference>
<dbReference type="PANTHER" id="PTHR45627">
    <property type="entry name" value="ADENYLATE CYCLASE TYPE 1"/>
    <property type="match status" value="1"/>
</dbReference>
<dbReference type="Pfam" id="PF00211">
    <property type="entry name" value="Guanylate_cyc"/>
    <property type="match status" value="2"/>
</dbReference>
<evidence type="ECO:0000256" key="14">
    <source>
        <dbReference type="ARBA" id="ARBA00022842"/>
    </source>
</evidence>
<keyword evidence="12 24" id="KW-0547">Nucleotide-binding</keyword>
<dbReference type="GO" id="GO:0005737">
    <property type="term" value="C:cytoplasm"/>
    <property type="evidence" value="ECO:0007669"/>
    <property type="project" value="UniProtKB-SubCell"/>
</dbReference>
<evidence type="ECO:0000256" key="20">
    <source>
        <dbReference type="ARBA" id="ARBA00023239"/>
    </source>
</evidence>
<keyword evidence="18" id="KW-0325">Glycoprotein</keyword>
<reference evidence="29" key="2">
    <citation type="submission" date="2025-08" db="UniProtKB">
        <authorList>
            <consortium name="Ensembl"/>
        </authorList>
    </citation>
    <scope>IDENTIFICATION</scope>
</reference>
<comment type="cofactor">
    <cofactor evidence="25">
        <name>Mg(2+)</name>
        <dbReference type="ChEBI" id="CHEBI:18420"/>
    </cofactor>
    <cofactor evidence="25">
        <name>Mn(2+)</name>
        <dbReference type="ChEBI" id="CHEBI:29035"/>
    </cofactor>
    <text evidence="25">Binds 2 magnesium ions per subunit. Is also active with manganese (in vitro).</text>
</comment>
<feature type="transmembrane region" description="Helical" evidence="27">
    <location>
        <begin position="683"/>
        <end position="701"/>
    </location>
</feature>
<name>A0A4W6FLY2_LATCA</name>
<dbReference type="GeneTree" id="ENSGT00940000156424"/>
<evidence type="ECO:0000256" key="5">
    <source>
        <dbReference type="ARBA" id="ARBA00012201"/>
    </source>
</evidence>
<evidence type="ECO:0000256" key="16">
    <source>
        <dbReference type="ARBA" id="ARBA00022998"/>
    </source>
</evidence>
<dbReference type="PROSITE" id="PS50125">
    <property type="entry name" value="GUANYLATE_CYCLASE_2"/>
    <property type="match status" value="2"/>
</dbReference>
<dbReference type="SMART" id="SM00044">
    <property type="entry name" value="CYCc"/>
    <property type="match status" value="2"/>
</dbReference>
<dbReference type="Gene3D" id="3.30.70.1230">
    <property type="entry name" value="Nucleotide cyclase"/>
    <property type="match status" value="2"/>
</dbReference>
<dbReference type="Proteomes" id="UP000314980">
    <property type="component" value="Unassembled WGS sequence"/>
</dbReference>
<comment type="similarity">
    <text evidence="24 26">Belongs to the adenylyl cyclase class-4/guanylyl cyclase family.</text>
</comment>
<gene>
    <name evidence="29" type="primary">ADCY2</name>
</gene>
<feature type="binding site" evidence="25">
    <location>
        <position position="274"/>
    </location>
    <ligand>
        <name>Mg(2+)</name>
        <dbReference type="ChEBI" id="CHEBI:18420"/>
        <label>1</label>
        <note>catalytic</note>
    </ligand>
</feature>
<reference evidence="30" key="1">
    <citation type="submission" date="2015-09" db="EMBL/GenBank/DDBJ databases">
        <authorList>
            <person name="Sai Rama Sridatta P."/>
        </authorList>
    </citation>
    <scope>NUCLEOTIDE SEQUENCE [LARGE SCALE GENOMIC DNA]</scope>
</reference>
<keyword evidence="14 24" id="KW-0460">Magnesium</keyword>
<evidence type="ECO:0000256" key="22">
    <source>
        <dbReference type="ARBA" id="ARBA00062986"/>
    </source>
</evidence>
<keyword evidence="30" id="KW-1185">Reference proteome</keyword>
<evidence type="ECO:0000256" key="19">
    <source>
        <dbReference type="ARBA" id="ARBA00023211"/>
    </source>
</evidence>
<comment type="catalytic activity">
    <reaction evidence="1 24">
        <text>ATP = 3',5'-cyclic AMP + diphosphate</text>
        <dbReference type="Rhea" id="RHEA:15389"/>
        <dbReference type="ChEBI" id="CHEBI:30616"/>
        <dbReference type="ChEBI" id="CHEBI:33019"/>
        <dbReference type="ChEBI" id="CHEBI:58165"/>
        <dbReference type="EC" id="4.6.1.1"/>
    </reaction>
</comment>
<dbReference type="CDD" id="cd07556">
    <property type="entry name" value="Nucleotidyl_cyc_III"/>
    <property type="match status" value="1"/>
</dbReference>
<evidence type="ECO:0000256" key="4">
    <source>
        <dbReference type="ARBA" id="ARBA00004651"/>
    </source>
</evidence>
<feature type="transmembrane region" description="Helical" evidence="27">
    <location>
        <begin position="93"/>
        <end position="116"/>
    </location>
</feature>
<keyword evidence="6" id="KW-1003">Cell membrane</keyword>
<keyword evidence="8" id="KW-0597">Phosphoprotein</keyword>
<evidence type="ECO:0000256" key="3">
    <source>
        <dbReference type="ARBA" id="ARBA00004496"/>
    </source>
</evidence>
<keyword evidence="10 24" id="KW-0479">Metal-binding</keyword>
<protein>
    <recommendedName>
        <fullName evidence="23 24">Adenylate cyclase type 2</fullName>
        <ecNumber evidence="5 24">4.6.1.1</ecNumber>
    </recommendedName>
</protein>
<dbReference type="GO" id="GO:0046872">
    <property type="term" value="F:metal ion binding"/>
    <property type="evidence" value="ECO:0007669"/>
    <property type="project" value="UniProtKB-KW"/>
</dbReference>
<dbReference type="GO" id="GO:0005886">
    <property type="term" value="C:plasma membrane"/>
    <property type="evidence" value="ECO:0007669"/>
    <property type="project" value="UniProtKB-SubCell"/>
</dbReference>
<evidence type="ECO:0000256" key="17">
    <source>
        <dbReference type="ARBA" id="ARBA00023136"/>
    </source>
</evidence>
<keyword evidence="19 25" id="KW-0464">Manganese</keyword>
<feature type="domain" description="Guanylate cyclase" evidence="28">
    <location>
        <begin position="225"/>
        <end position="352"/>
    </location>
</feature>
<keyword evidence="11" id="KW-0677">Repeat</keyword>
<dbReference type="GO" id="GO:0006171">
    <property type="term" value="P:cAMP biosynthetic process"/>
    <property type="evidence" value="ECO:0007669"/>
    <property type="project" value="UniProtKB-KW"/>
</dbReference>
<keyword evidence="17 24" id="KW-0472">Membrane</keyword>
<dbReference type="AlphaFoldDB" id="A0A4W6FLY2"/>
<accession>A0A4W6FLY2</accession>
<keyword evidence="15 27" id="KW-1133">Transmembrane helix</keyword>
<evidence type="ECO:0000256" key="12">
    <source>
        <dbReference type="ARBA" id="ARBA00022741"/>
    </source>
</evidence>
<evidence type="ECO:0000256" key="21">
    <source>
        <dbReference type="ARBA" id="ARBA00057708"/>
    </source>
</evidence>
<dbReference type="PANTHER" id="PTHR45627:SF6">
    <property type="entry name" value="ADENYLATE CYCLASE TYPE 2"/>
    <property type="match status" value="1"/>
</dbReference>
<evidence type="ECO:0000256" key="13">
    <source>
        <dbReference type="ARBA" id="ARBA00022840"/>
    </source>
</evidence>
<dbReference type="GO" id="GO:0005524">
    <property type="term" value="F:ATP binding"/>
    <property type="evidence" value="ECO:0007669"/>
    <property type="project" value="UniProtKB-UniRule"/>
</dbReference>
<keyword evidence="9 27" id="KW-0812">Transmembrane</keyword>
<comment type="subcellular location">
    <subcellularLocation>
        <location evidence="4">Cell membrane</location>
        <topology evidence="4">Multi-pass membrane protein</topology>
    </subcellularLocation>
    <subcellularLocation>
        <location evidence="3">Cytoplasm</location>
    </subcellularLocation>
</comment>
<feature type="binding site" evidence="25">
    <location>
        <position position="230"/>
    </location>
    <ligand>
        <name>Mg(2+)</name>
        <dbReference type="ChEBI" id="CHEBI:18420"/>
        <label>1</label>
        <note>catalytic</note>
    </ligand>
</feature>
<evidence type="ECO:0000256" key="8">
    <source>
        <dbReference type="ARBA" id="ARBA00022553"/>
    </source>
</evidence>
<comment type="subunit">
    <text evidence="22">Interacts with RAF1. Interacts with GNAS. Interacts with the G protein beta and gamma subunit complex.</text>
</comment>
<evidence type="ECO:0000256" key="9">
    <source>
        <dbReference type="ARBA" id="ARBA00022692"/>
    </source>
</evidence>
<dbReference type="PROSITE" id="PS00452">
    <property type="entry name" value="GUANYLATE_CYCLASE_1"/>
    <property type="match status" value="2"/>
</dbReference>
<sequence length="974" mass="110286">MQPVYKTEDHLTFLITVPAALFLFLSIFILVCIESVFKRMLRLFSLLIWACLVTMGYLFMFSGGILSPWDQVSFFLFIVFVVYTMLPFSMRAAIIASAITCISHTVTLSICLANTIPELEPLVWQILANVIIFTCGNLAGAYHKHLMDLALKQTYQDTCNCIKSPIKLEFEKHQQERLLLSLLPSHIARVMKAEIIQRLQGPNFGRTESTNNFHNLYVQRHTNVSILYADIVGFTRLASDCSPGELVHMLNELFGKFDQIAKENECMRIKILGDCYYCVSGLPESLPHHARNCVKMGLDMCEAIKKVRDATGVDINMRVGVHSGNVLCGVIGLRKWQYDVWSHDVTLANHMEAGGVPGRVHISSVTLEHLKGSYKVEPGDGQSRDSYLKEHGVVTYLVINPKTERHSPLLGVRSRPSLDGGKMRASVRMTRYLESWGAAKPFANLHHRDSMTTDNGKINTTDVPMGQYHFQSKSQRRRFEEELNERMIRTIDGINSQKQWLKSEDIQRISLFFHNKALEKEYRSTTLPAFKYYVTCACLIFCCIFIVQVLVLPKTAVLGISFGLAFLLLALILLLCFAGHILQGRKGSFCSFTWVPTSSRIIVTNNPWLRLVLTMMTTALILVMAVFNMVRSKLKCCGCVSSMGSCNAYLPQADHLHYFIYCCILGLVSCSVFLRINYELKMVVMLVAVVIYNIIILQTHASLLDGFSKALPGVLKDLKTMGSVSLFIFFITLLVLARQNEYYCRLDFLWRDKFKRECEEIETMENLNRVLLENVLPAHVAEHFLGRNWKNEDLYHQSYESVCVMFASIPDFKEFYTESDVNKEGLECLRLLNEIIADFDELLSKPKFSGVEKIKTIGSTYMAATGLNVTPGPECAQEHDRQYMHIGTMVEFAFALVGKLDVINKHSFNDFRLRIGINHGPVIAGVIGAQKPQYDIWGNSVNVASRMETTGVLGKIQVSSLTKHRCMRDSVLVN</sequence>
<evidence type="ECO:0000256" key="18">
    <source>
        <dbReference type="ARBA" id="ARBA00023180"/>
    </source>
</evidence>
<evidence type="ECO:0000256" key="27">
    <source>
        <dbReference type="SAM" id="Phobius"/>
    </source>
</evidence>
<dbReference type="InterPro" id="IPR018297">
    <property type="entry name" value="A/G_cyclase_CS"/>
</dbReference>
<feature type="transmembrane region" description="Helical" evidence="27">
    <location>
        <begin position="40"/>
        <end position="60"/>
    </location>
</feature>
<evidence type="ECO:0000256" key="23">
    <source>
        <dbReference type="ARBA" id="ARBA00070505"/>
    </source>
</evidence>
<feature type="transmembrane region" description="Helical" evidence="27">
    <location>
        <begin position="658"/>
        <end position="676"/>
    </location>
</feature>
<feature type="transmembrane region" description="Helical" evidence="27">
    <location>
        <begin position="66"/>
        <end position="86"/>
    </location>
</feature>
<dbReference type="GO" id="GO:0035556">
    <property type="term" value="P:intracellular signal transduction"/>
    <property type="evidence" value="ECO:0007669"/>
    <property type="project" value="InterPro"/>
</dbReference>
<dbReference type="CDD" id="cd07302">
    <property type="entry name" value="CHD"/>
    <property type="match status" value="1"/>
</dbReference>
<organism evidence="29 30">
    <name type="scientific">Lates calcarifer</name>
    <name type="common">Barramundi</name>
    <name type="synonym">Holocentrus calcarifer</name>
    <dbReference type="NCBI Taxonomy" id="8187"/>
    <lineage>
        <taxon>Eukaryota</taxon>
        <taxon>Metazoa</taxon>
        <taxon>Chordata</taxon>
        <taxon>Craniata</taxon>
        <taxon>Vertebrata</taxon>
        <taxon>Euteleostomi</taxon>
        <taxon>Actinopterygii</taxon>
        <taxon>Neopterygii</taxon>
        <taxon>Teleostei</taxon>
        <taxon>Neoteleostei</taxon>
        <taxon>Acanthomorphata</taxon>
        <taxon>Carangaria</taxon>
        <taxon>Carangaria incertae sedis</taxon>
        <taxon>Centropomidae</taxon>
        <taxon>Lates</taxon>
    </lineage>
</organism>
<dbReference type="GO" id="GO:0007193">
    <property type="term" value="P:adenylate cyclase-inhibiting G protein-coupled receptor signaling pathway"/>
    <property type="evidence" value="ECO:0007669"/>
    <property type="project" value="TreeGrafter"/>
</dbReference>
<feature type="transmembrane region" description="Helical" evidence="27">
    <location>
        <begin position="557"/>
        <end position="578"/>
    </location>
</feature>
<dbReference type="FunFam" id="3.30.70.1230:FF:000010">
    <property type="entry name" value="Adenylate cyclase 2"/>
    <property type="match status" value="1"/>
</dbReference>
<evidence type="ECO:0000256" key="15">
    <source>
        <dbReference type="ARBA" id="ARBA00022989"/>
    </source>
</evidence>
<feature type="binding site" evidence="25">
    <location>
        <position position="231"/>
    </location>
    <ligand>
        <name>Mg(2+)</name>
        <dbReference type="ChEBI" id="CHEBI:18420"/>
        <label>2</label>
        <note>catalytic</note>
    </ligand>
</feature>
<evidence type="ECO:0000313" key="29">
    <source>
        <dbReference type="Ensembl" id="ENSLCAP00010052296.1"/>
    </source>
</evidence>
<dbReference type="InterPro" id="IPR029787">
    <property type="entry name" value="Nucleotide_cyclase"/>
</dbReference>
<evidence type="ECO:0000256" key="24">
    <source>
        <dbReference type="PIRNR" id="PIRNR039050"/>
    </source>
</evidence>
<feature type="binding site" evidence="25">
    <location>
        <position position="230"/>
    </location>
    <ligand>
        <name>Mg(2+)</name>
        <dbReference type="ChEBI" id="CHEBI:18420"/>
        <label>2</label>
        <note>catalytic</note>
    </ligand>
</feature>
<evidence type="ECO:0000256" key="1">
    <source>
        <dbReference type="ARBA" id="ARBA00001593"/>
    </source>
</evidence>
<dbReference type="GO" id="GO:0004016">
    <property type="term" value="F:adenylate cyclase activity"/>
    <property type="evidence" value="ECO:0007669"/>
    <property type="project" value="UniProtKB-EC"/>
</dbReference>
<dbReference type="FunFam" id="3.30.70.1230:FF:000003">
    <property type="entry name" value="Adenylate cyclase"/>
    <property type="match status" value="1"/>
</dbReference>
<keyword evidence="13 24" id="KW-0067">ATP-binding</keyword>
<reference evidence="29" key="3">
    <citation type="submission" date="2025-09" db="UniProtKB">
        <authorList>
            <consortium name="Ensembl"/>
        </authorList>
    </citation>
    <scope>IDENTIFICATION</scope>
</reference>
<evidence type="ECO:0000256" key="11">
    <source>
        <dbReference type="ARBA" id="ARBA00022737"/>
    </source>
</evidence>
<dbReference type="EC" id="4.6.1.1" evidence="5 24"/>
<feature type="transmembrane region" description="Helical" evidence="27">
    <location>
        <begin position="721"/>
        <end position="737"/>
    </location>
</feature>
<dbReference type="InterPro" id="IPR030672">
    <property type="entry name" value="Adcy"/>
</dbReference>
<evidence type="ECO:0000313" key="30">
    <source>
        <dbReference type="Proteomes" id="UP000314980"/>
    </source>
</evidence>
<keyword evidence="20 24" id="KW-0456">Lyase</keyword>
<keyword evidence="7" id="KW-0963">Cytoplasm</keyword>
<evidence type="ECO:0000256" key="6">
    <source>
        <dbReference type="ARBA" id="ARBA00022475"/>
    </source>
</evidence>
<dbReference type="GO" id="GO:0007189">
    <property type="term" value="P:adenylate cyclase-activating G protein-coupled receptor signaling pathway"/>
    <property type="evidence" value="ECO:0007669"/>
    <property type="project" value="TreeGrafter"/>
</dbReference>
<evidence type="ECO:0000256" key="25">
    <source>
        <dbReference type="PIRSR" id="PIRSR039050-51"/>
    </source>
</evidence>
<evidence type="ECO:0000256" key="10">
    <source>
        <dbReference type="ARBA" id="ARBA00022723"/>
    </source>
</evidence>
<dbReference type="PIRSF" id="PIRSF039050">
    <property type="entry name" value="Ade_cyc"/>
    <property type="match status" value="1"/>
</dbReference>
<feature type="transmembrane region" description="Helical" evidence="27">
    <location>
        <begin position="12"/>
        <end position="33"/>
    </location>
</feature>
<comment type="function">
    <text evidence="21">Catalyzes the formation of the signaling molecule cAMP in response to G-protein signaling. Down-stream signaling cascades mediate changes in gene expression patterns and lead to increased IL6 production. Functions in signaling cascades downstream of the muscarinic acetylcholine receptors.</text>
</comment>
<feature type="domain" description="Guanylate cyclase" evidence="28">
    <location>
        <begin position="803"/>
        <end position="948"/>
    </location>
</feature>
<keyword evidence="16 24" id="KW-0115">cAMP biosynthesis</keyword>
<evidence type="ECO:0000256" key="2">
    <source>
        <dbReference type="ARBA" id="ARBA00001936"/>
    </source>
</evidence>
<feature type="transmembrane region" description="Helical" evidence="27">
    <location>
        <begin position="122"/>
        <end position="142"/>
    </location>
</feature>